<gene>
    <name evidence="1" type="ORF">OMM_02533</name>
</gene>
<dbReference type="AlphaFoldDB" id="A0A1V1P8Z7"/>
<evidence type="ECO:0008006" key="3">
    <source>
        <dbReference type="Google" id="ProtNLM"/>
    </source>
</evidence>
<organism evidence="1 2">
    <name type="scientific">Candidatus Magnetoglobus multicellularis str. Araruama</name>
    <dbReference type="NCBI Taxonomy" id="890399"/>
    <lineage>
        <taxon>Bacteria</taxon>
        <taxon>Pseudomonadati</taxon>
        <taxon>Thermodesulfobacteriota</taxon>
        <taxon>Desulfobacteria</taxon>
        <taxon>Desulfobacterales</taxon>
        <taxon>Desulfobacteraceae</taxon>
        <taxon>Candidatus Magnetoglobus</taxon>
    </lineage>
</organism>
<comment type="caution">
    <text evidence="1">The sequence shown here is derived from an EMBL/GenBank/DDBJ whole genome shotgun (WGS) entry which is preliminary data.</text>
</comment>
<evidence type="ECO:0000313" key="2">
    <source>
        <dbReference type="Proteomes" id="UP000189670"/>
    </source>
</evidence>
<dbReference type="Proteomes" id="UP000189670">
    <property type="component" value="Unassembled WGS sequence"/>
</dbReference>
<accession>A0A1V1P8Z7</accession>
<name>A0A1V1P8Z7_9BACT</name>
<sequence>MKHFIYIPLILIVTVSAHAYVMQGKQMIEEMARHIGTTETLSAVHSFNLLNQEYDGQSLELKETVIYQFPDAMHSEILMNEKQKLHIVSPKGVVTIIDNIVSEEPHTTFDLYKYLLLERDKTMLKQRLSVSGININVSSYGKFEKKAVYVIGAKFPDESVPQLWLEINSFRPCRWIVTPGNYGQSLEIVYRHWKEITKDVWYPEQIEYIQDANVLVDIRLKSLKIDPEVTGDLFDVRYYRQMYPAQTVYDSPYETDMDEVKKTIRDFQRAFE</sequence>
<proteinExistence type="predicted"/>
<evidence type="ECO:0000313" key="1">
    <source>
        <dbReference type="EMBL" id="ETR71362.1"/>
    </source>
</evidence>
<protein>
    <recommendedName>
        <fullName evidence="3">Outer membrane lipoprotein-sorting protein</fullName>
    </recommendedName>
</protein>
<reference evidence="2" key="1">
    <citation type="submission" date="2012-11" db="EMBL/GenBank/DDBJ databases">
        <authorList>
            <person name="Lucero-Rivera Y.E."/>
            <person name="Tovar-Ramirez D."/>
        </authorList>
    </citation>
    <scope>NUCLEOTIDE SEQUENCE [LARGE SCALE GENOMIC DNA]</scope>
    <source>
        <strain evidence="2">Araruama</strain>
    </source>
</reference>
<dbReference type="EMBL" id="ATBP01000278">
    <property type="protein sequence ID" value="ETR71362.1"/>
    <property type="molecule type" value="Genomic_DNA"/>
</dbReference>